<sequence length="410" mass="45937">MDDFVRAQNSEPTTSNRAHSQVGGDALMGGDHPGENAEMSAHELSHELPSEGAPLYAEILADHCLQTARTVEEINIKLEKVTSLLTELVLLAAKNSSLSIKETDHSVALPLDHRVQGCNQSGLDNQETTNSKNNKCESRDLILQSTQVALDIYPFNGMLPYWKSIDSVKRNFKLLLNIHCNTLIAINLLCTDPQHTRLMLTFSDSAIPKMLLKYRALLQDYNIELRHVFKDTERKQLPNLSYSRSDPKQSMPSLPKGFRHRAMIHLEGPSKMDMCGEPSRNTPLERIASEEKGQTHKERQPNLDNSKIGHSITPLADPEFHHSLRRLESDQPMPSDAPSKGNVTHRKPETDLIVFDEDLPMVPAIQIRPSMPGNRENAATQPREQHRAYPKNGCIITEPVGELITISPPQ</sequence>
<reference evidence="2" key="1">
    <citation type="submission" date="2022-12" db="EMBL/GenBank/DDBJ databases">
        <authorList>
            <person name="Alioto T."/>
            <person name="Alioto T."/>
            <person name="Gomez Garrido J."/>
        </authorList>
    </citation>
    <scope>NUCLEOTIDE SEQUENCE</scope>
</reference>
<dbReference type="Proteomes" id="UP001178461">
    <property type="component" value="Chromosome W"/>
</dbReference>
<proteinExistence type="predicted"/>
<organism evidence="2 3">
    <name type="scientific">Podarcis lilfordi</name>
    <name type="common">Lilford's wall lizard</name>
    <dbReference type="NCBI Taxonomy" id="74358"/>
    <lineage>
        <taxon>Eukaryota</taxon>
        <taxon>Metazoa</taxon>
        <taxon>Chordata</taxon>
        <taxon>Craniata</taxon>
        <taxon>Vertebrata</taxon>
        <taxon>Euteleostomi</taxon>
        <taxon>Lepidosauria</taxon>
        <taxon>Squamata</taxon>
        <taxon>Bifurcata</taxon>
        <taxon>Unidentata</taxon>
        <taxon>Episquamata</taxon>
        <taxon>Laterata</taxon>
        <taxon>Lacertibaenia</taxon>
        <taxon>Lacertidae</taxon>
        <taxon>Podarcis</taxon>
    </lineage>
</organism>
<dbReference type="AlphaFoldDB" id="A0AA35PS53"/>
<feature type="region of interest" description="Disordered" evidence="1">
    <location>
        <begin position="239"/>
        <end position="258"/>
    </location>
</feature>
<protein>
    <submittedName>
        <fullName evidence="2">Uncharacterized protein</fullName>
    </submittedName>
</protein>
<name>A0AA35PS53_9SAUR</name>
<gene>
    <name evidence="2" type="ORF">PODLI_1B027776</name>
</gene>
<keyword evidence="3" id="KW-1185">Reference proteome</keyword>
<feature type="compositionally biased region" description="Basic and acidic residues" evidence="1">
    <location>
        <begin position="288"/>
        <end position="301"/>
    </location>
</feature>
<accession>A0AA35PS53</accession>
<feature type="compositionally biased region" description="Polar residues" evidence="1">
    <location>
        <begin position="7"/>
        <end position="19"/>
    </location>
</feature>
<evidence type="ECO:0000313" key="2">
    <source>
        <dbReference type="EMBL" id="CAI5799346.1"/>
    </source>
</evidence>
<feature type="region of interest" description="Disordered" evidence="1">
    <location>
        <begin position="288"/>
        <end position="315"/>
    </location>
</feature>
<evidence type="ECO:0000256" key="1">
    <source>
        <dbReference type="SAM" id="MobiDB-lite"/>
    </source>
</evidence>
<feature type="compositionally biased region" description="Polar residues" evidence="1">
    <location>
        <begin position="239"/>
        <end position="252"/>
    </location>
</feature>
<evidence type="ECO:0000313" key="3">
    <source>
        <dbReference type="Proteomes" id="UP001178461"/>
    </source>
</evidence>
<feature type="region of interest" description="Disordered" evidence="1">
    <location>
        <begin position="368"/>
        <end position="388"/>
    </location>
</feature>
<feature type="compositionally biased region" description="Basic and acidic residues" evidence="1">
    <location>
        <begin position="32"/>
        <end position="49"/>
    </location>
</feature>
<dbReference type="EMBL" id="OX395145">
    <property type="protein sequence ID" value="CAI5799346.1"/>
    <property type="molecule type" value="Genomic_DNA"/>
</dbReference>
<feature type="region of interest" description="Disordered" evidence="1">
    <location>
        <begin position="1"/>
        <end position="49"/>
    </location>
</feature>